<keyword evidence="3" id="KW-1185">Reference proteome</keyword>
<sequence>MKFNEYKSNSILNNDFYQGISIHERIASGCGPRLGQILIAKNSCNYALAEHPTLYVELYFECLANSVQEDVVRNPNDANVAKGIAKEVAKECGGIPLALVSVGKALKIRHPHKWRDVLQKLPTS</sequence>
<comment type="caution">
    <text evidence="2">The sequence shown here is derived from an EMBL/GenBank/DDBJ whole genome shotgun (WGS) entry which is preliminary data.</text>
</comment>
<dbReference type="AlphaFoldDB" id="A0ABD1X5T0"/>
<evidence type="ECO:0000313" key="3">
    <source>
        <dbReference type="Proteomes" id="UP001604277"/>
    </source>
</evidence>
<accession>A0ABD1X5T0</accession>
<proteinExistence type="predicted"/>
<reference evidence="3" key="1">
    <citation type="submission" date="2024-07" db="EMBL/GenBank/DDBJ databases">
        <title>Two chromosome-level genome assemblies of Korean endemic species Abeliophyllum distichum and Forsythia ovata (Oleaceae).</title>
        <authorList>
            <person name="Jang H."/>
        </authorList>
    </citation>
    <scope>NUCLEOTIDE SEQUENCE [LARGE SCALE GENOMIC DNA]</scope>
</reference>
<name>A0ABD1X5T0_9LAMI</name>
<dbReference type="Gene3D" id="1.10.8.430">
    <property type="entry name" value="Helical domain of apoptotic protease-activating factors"/>
    <property type="match status" value="1"/>
</dbReference>
<dbReference type="Proteomes" id="UP001604277">
    <property type="component" value="Unassembled WGS sequence"/>
</dbReference>
<evidence type="ECO:0000256" key="1">
    <source>
        <dbReference type="ARBA" id="ARBA00022614"/>
    </source>
</evidence>
<dbReference type="SUPFAM" id="SSF52540">
    <property type="entry name" value="P-loop containing nucleoside triphosphate hydrolases"/>
    <property type="match status" value="1"/>
</dbReference>
<evidence type="ECO:0000313" key="2">
    <source>
        <dbReference type="EMBL" id="KAL2555890.1"/>
    </source>
</evidence>
<protein>
    <submittedName>
        <fullName evidence="2">P-loop containing nucleoside triphosphate hydrolase</fullName>
    </submittedName>
</protein>
<gene>
    <name evidence="2" type="ORF">Fot_00629</name>
</gene>
<keyword evidence="1" id="KW-0433">Leucine-rich repeat</keyword>
<organism evidence="2 3">
    <name type="scientific">Forsythia ovata</name>
    <dbReference type="NCBI Taxonomy" id="205694"/>
    <lineage>
        <taxon>Eukaryota</taxon>
        <taxon>Viridiplantae</taxon>
        <taxon>Streptophyta</taxon>
        <taxon>Embryophyta</taxon>
        <taxon>Tracheophyta</taxon>
        <taxon>Spermatophyta</taxon>
        <taxon>Magnoliopsida</taxon>
        <taxon>eudicotyledons</taxon>
        <taxon>Gunneridae</taxon>
        <taxon>Pentapetalae</taxon>
        <taxon>asterids</taxon>
        <taxon>lamiids</taxon>
        <taxon>Lamiales</taxon>
        <taxon>Oleaceae</taxon>
        <taxon>Forsythieae</taxon>
        <taxon>Forsythia</taxon>
    </lineage>
</organism>
<dbReference type="InterPro" id="IPR042197">
    <property type="entry name" value="Apaf_helical"/>
</dbReference>
<keyword evidence="2" id="KW-0378">Hydrolase</keyword>
<dbReference type="EMBL" id="JBFOLJ010000001">
    <property type="protein sequence ID" value="KAL2555890.1"/>
    <property type="molecule type" value="Genomic_DNA"/>
</dbReference>
<dbReference type="GO" id="GO:0016787">
    <property type="term" value="F:hydrolase activity"/>
    <property type="evidence" value="ECO:0007669"/>
    <property type="project" value="UniProtKB-KW"/>
</dbReference>
<dbReference type="InterPro" id="IPR027417">
    <property type="entry name" value="P-loop_NTPase"/>
</dbReference>